<dbReference type="EMBL" id="CP015058">
    <property type="protein sequence ID" value="QGN16715.1"/>
    <property type="molecule type" value="Genomic_DNA"/>
</dbReference>
<evidence type="ECO:0000259" key="3">
    <source>
        <dbReference type="PROSITE" id="PS50021"/>
    </source>
</evidence>
<reference evidence="4 5" key="1">
    <citation type="submission" date="2016-03" db="EMBL/GenBank/DDBJ databases">
        <title>How can Kluyveromyces marxianus grow so fast - potential evolutionary course in Saccharomyces Complex revealed by comparative genomics.</title>
        <authorList>
            <person name="Mo W."/>
            <person name="Lu W."/>
            <person name="Yang X."/>
            <person name="Qi J."/>
            <person name="Lv H."/>
        </authorList>
    </citation>
    <scope>NUCLEOTIDE SEQUENCE [LARGE SCALE GENOMIC DNA]</scope>
    <source>
        <strain evidence="4 5">FIM1</strain>
    </source>
</reference>
<dbReference type="Proteomes" id="UP000422736">
    <property type="component" value="Chromosome 5"/>
</dbReference>
<dbReference type="SUPFAM" id="SSF47576">
    <property type="entry name" value="Calponin-homology domain, CH-domain"/>
    <property type="match status" value="1"/>
</dbReference>
<dbReference type="CDD" id="cd21206">
    <property type="entry name" value="CH_IQGAP"/>
    <property type="match status" value="1"/>
</dbReference>
<sequence>MATLSGSPGKAGLINSRMQEYMKNLNKDSQPVLKQISPSKMNSNSNLNGILEGKKPSPMSSPSRFMGKENSPTKPSQFKTSDKDVVSHHSSPFLSPSSSKLSPKDRDYQEFLIRVEEAKRWIEAIIEESLPSAIDMATTKCMSDGVYLAQLVAKVKPELVKKIIPPGNKLMYAHTQNINAFLDLVDYVNVPDLFRFELNDLYDRKNIPKVFETIHATASILGTQYGSVIPPMQNLSGQVNFSMEDVKTCQRKLPGVRAFRSFNEFTSRPSSPKKSSPQKGLLDSAVPLTPTKPSKPQKSIEIQEPIELKSPPKTPNRYPSAIVHDIQDFSLKDIETKTPHLSYDSLSSPQRLTYSPDRTFSYYSPGVSRQLSYRTEDIGYFNRRRHQWDYDFDYYDTYRYSSSQYSPKRKERMTEVEFLDTLTHLQAVLRGLNTRYDIHLKKLTLKHKATNFPEFQAHCKAVAVRKAFETLKTKYQPDESLPGLQAILRGTVIRNELYQFRLRIIKKEQLLWKLRSHLRGVAQRKLTKNKLQYREAHGNNITSLQAIIRAIIKRREVTAYSSFVNRHSKEVIKLQAISRGKVMRLNMIQAQGSTLQIQLQALLRAVVQRNKIKTYAAVRESTGFQRFGPILKGYLVSNRYTVAPTKVTNEVVTFNAIIKGMLTRFAMELLIDIVENNGAYEFQANVRGYLVRKHLADKMNFYEQNKKAVILIQKNIKRYQVERAYKELISATCPSLSSVRRFVHILNQSDTEVFSMQLQKLKSKINDINEEIGEVESSLQQKTLQKDCLESRGIDVSKFLTIAGRQQLELHFQSVNTEGVSKKLQSVYGKVGFLLQVDSYYWKMLSKKDPNFCLSNIPKIYAPIRGNINERENSLYVKVIGDLMSEDIDESPSLDAFLTEENSFWGKALQEYLINFRNKEVQLAFSQLYKYLDSEMVDFESDPSILYSKLHPSQPPQSPQFAIEDPQTNSQFIKNMTSLWAAVDMTCAIIQNLSSTRNELRYLATKVCRLAANKDSHEKSTLQAISKLLIDIVASTVLLQRENFGSVAPGPGYYKKAQILLDTLNVAFGFREFEGYFSPLNQYSTHSEDQFTETLKGLLVDPEEVNEYETIVYRDMADSVKPTMMVYHQTFIKIIEKLRSVKEELPHDDPMVLLLDEIRQEFDKTSVNGHTQLTINLDPSVFKVTLNNGRTDLIYKEAKQGICYLMQVEEVNTNLTDLLVSEILPEDEIAFENLLAENPNIANTLSDDTGTISYTEFKKSLLYRVKELAALGILQKENNYQFILVDIANTIKTRPRIEELNCKEMKLMTAVYNALTEKQRNLTLLVDALDKATRKAIEAIQAQRSYTPLKKSGLGNKLKDAYHKTQKKNTDSNSGISYKWSSKQLFDQGILVRTSGSSLQSSSVNFFGSTGPKAPAIDFKISTTDGEVFGIEMIDIKNRTLDMHAVVRFTDLIAKESIDSKATISLFEKKNKTVMRVSKLLDLLVHSFFR</sequence>
<dbReference type="InterPro" id="IPR000593">
    <property type="entry name" value="RasGAP_C"/>
</dbReference>
<feature type="compositionally biased region" description="Low complexity" evidence="2">
    <location>
        <begin position="88"/>
        <end position="101"/>
    </location>
</feature>
<dbReference type="InterPro" id="IPR001936">
    <property type="entry name" value="RasGAP_dom"/>
</dbReference>
<gene>
    <name evidence="4" type="primary">IQG1</name>
    <name evidence="4" type="ORF">FIM1_3435</name>
</gene>
<reference evidence="4 5" key="2">
    <citation type="submission" date="2019-11" db="EMBL/GenBank/DDBJ databases">
        <authorList>
            <person name="Lu H."/>
        </authorList>
    </citation>
    <scope>NUCLEOTIDE SEQUENCE [LARGE SCALE GENOMIC DNA]</scope>
    <source>
        <strain evidence="4 5">FIM1</strain>
    </source>
</reference>
<proteinExistence type="predicted"/>
<dbReference type="InterPro" id="IPR000048">
    <property type="entry name" value="IQ_motif_EF-hand-BS"/>
</dbReference>
<accession>A0ABX6EWI5</accession>
<dbReference type="Pfam" id="PF00616">
    <property type="entry name" value="RasGAP"/>
    <property type="match status" value="1"/>
</dbReference>
<feature type="compositionally biased region" description="Polar residues" evidence="2">
    <location>
        <begin position="70"/>
        <end position="79"/>
    </location>
</feature>
<dbReference type="Pfam" id="PF00307">
    <property type="entry name" value="CH"/>
    <property type="match status" value="1"/>
</dbReference>
<dbReference type="PANTHER" id="PTHR14149:SF14">
    <property type="entry name" value="CALPONIN-HOMOLOGY (CH) DOMAIN-CONTAINING PROTEIN"/>
    <property type="match status" value="1"/>
</dbReference>
<evidence type="ECO:0000313" key="4">
    <source>
        <dbReference type="EMBL" id="QGN16715.1"/>
    </source>
</evidence>
<evidence type="ECO:0000256" key="1">
    <source>
        <dbReference type="SAM" id="Coils"/>
    </source>
</evidence>
<organism evidence="4 5">
    <name type="scientific">Kluyveromyces marxianus</name>
    <name type="common">Yeast</name>
    <name type="synonym">Candida kefyr</name>
    <dbReference type="NCBI Taxonomy" id="4911"/>
    <lineage>
        <taxon>Eukaryota</taxon>
        <taxon>Fungi</taxon>
        <taxon>Dikarya</taxon>
        <taxon>Ascomycota</taxon>
        <taxon>Saccharomycotina</taxon>
        <taxon>Saccharomycetes</taxon>
        <taxon>Saccharomycetales</taxon>
        <taxon>Saccharomycetaceae</taxon>
        <taxon>Kluyveromyces</taxon>
    </lineage>
</organism>
<dbReference type="InterPro" id="IPR036872">
    <property type="entry name" value="CH_dom_sf"/>
</dbReference>
<dbReference type="Gene3D" id="1.10.418.10">
    <property type="entry name" value="Calponin-like domain"/>
    <property type="match status" value="1"/>
</dbReference>
<dbReference type="Pfam" id="PF03836">
    <property type="entry name" value="RasGAP_C"/>
    <property type="match status" value="1"/>
</dbReference>
<feature type="compositionally biased region" description="Low complexity" evidence="2">
    <location>
        <begin position="267"/>
        <end position="279"/>
    </location>
</feature>
<dbReference type="PROSITE" id="PS50021">
    <property type="entry name" value="CH"/>
    <property type="match status" value="1"/>
</dbReference>
<dbReference type="Gene3D" id="4.10.270.10">
    <property type="entry name" value="Myosin, subunit A"/>
    <property type="match status" value="1"/>
</dbReference>
<dbReference type="SUPFAM" id="SSF48350">
    <property type="entry name" value="GTPase activation domain, GAP"/>
    <property type="match status" value="1"/>
</dbReference>
<feature type="region of interest" description="Disordered" evidence="2">
    <location>
        <begin position="264"/>
        <end position="319"/>
    </location>
</feature>
<dbReference type="Gene3D" id="1.10.506.10">
    <property type="entry name" value="GTPase Activation - p120gap, domain 1"/>
    <property type="match status" value="1"/>
</dbReference>
<dbReference type="PROSITE" id="PS50096">
    <property type="entry name" value="IQ"/>
    <property type="match status" value="1"/>
</dbReference>
<keyword evidence="1" id="KW-0175">Coiled coil</keyword>
<keyword evidence="5" id="KW-1185">Reference proteome</keyword>
<evidence type="ECO:0000313" key="5">
    <source>
        <dbReference type="Proteomes" id="UP000422736"/>
    </source>
</evidence>
<dbReference type="SMART" id="SM00015">
    <property type="entry name" value="IQ"/>
    <property type="match status" value="3"/>
</dbReference>
<protein>
    <submittedName>
        <fullName evidence="4">Ras GTPase-activating-like protein IQG1</fullName>
    </submittedName>
</protein>
<dbReference type="SMART" id="SM00033">
    <property type="entry name" value="CH"/>
    <property type="match status" value="1"/>
</dbReference>
<dbReference type="Pfam" id="PF00612">
    <property type="entry name" value="IQ"/>
    <property type="match status" value="1"/>
</dbReference>
<evidence type="ECO:0000256" key="2">
    <source>
        <dbReference type="SAM" id="MobiDB-lite"/>
    </source>
</evidence>
<name>A0ABX6EWI5_KLUMA</name>
<feature type="coiled-coil region" evidence="1">
    <location>
        <begin position="758"/>
        <end position="785"/>
    </location>
</feature>
<feature type="region of interest" description="Disordered" evidence="2">
    <location>
        <begin position="1"/>
        <end position="103"/>
    </location>
</feature>
<dbReference type="InterPro" id="IPR008936">
    <property type="entry name" value="Rho_GTPase_activation_prot"/>
</dbReference>
<dbReference type="PANTHER" id="PTHR14149">
    <property type="entry name" value="RAS GTPASE-ACTIVATING PROTEIN WITH IQ MOTIF"/>
    <property type="match status" value="1"/>
</dbReference>
<feature type="domain" description="Calponin-homology (CH)" evidence="3">
    <location>
        <begin position="112"/>
        <end position="225"/>
    </location>
</feature>
<dbReference type="CDD" id="cd12206">
    <property type="entry name" value="RasGAP_IQGAP_related"/>
    <property type="match status" value="1"/>
</dbReference>
<feature type="compositionally biased region" description="Polar residues" evidence="2">
    <location>
        <begin position="36"/>
        <end position="48"/>
    </location>
</feature>
<dbReference type="InterPro" id="IPR001715">
    <property type="entry name" value="CH_dom"/>
</dbReference>